<gene>
    <name evidence="4" type="ORF">CTZ28_25415</name>
</gene>
<dbReference type="GO" id="GO:0015074">
    <property type="term" value="P:DNA integration"/>
    <property type="evidence" value="ECO:0007669"/>
    <property type="project" value="InterPro"/>
</dbReference>
<keyword evidence="5" id="KW-1185">Reference proteome</keyword>
<dbReference type="Pfam" id="PF02899">
    <property type="entry name" value="Phage_int_SAM_1"/>
    <property type="match status" value="1"/>
</dbReference>
<dbReference type="GO" id="GO:0003677">
    <property type="term" value="F:DNA binding"/>
    <property type="evidence" value="ECO:0007669"/>
    <property type="project" value="UniProtKB-UniRule"/>
</dbReference>
<reference evidence="4 5" key="1">
    <citation type="submission" date="2017-11" db="EMBL/GenBank/DDBJ databases">
        <title>Draft genome of actinobacteria isolated from guarana (Paullinia cupana (Mart.) Ducke.</title>
        <authorList>
            <person name="Siqueira K.A."/>
            <person name="Liotti R.G."/>
            <person name="Mendes T.A.O."/>
            <person name="Soares M.A."/>
        </authorList>
    </citation>
    <scope>NUCLEOTIDE SEQUENCE [LARGE SCALE GENOMIC DNA]</scope>
    <source>
        <strain evidence="4 5">193</strain>
    </source>
</reference>
<evidence type="ECO:0000256" key="2">
    <source>
        <dbReference type="PROSITE-ProRule" id="PRU01248"/>
    </source>
</evidence>
<name>A0A3M0I508_9ACTN</name>
<accession>A0A3M0I508</accession>
<dbReference type="PROSITE" id="PS51900">
    <property type="entry name" value="CB"/>
    <property type="match status" value="1"/>
</dbReference>
<proteinExistence type="predicted"/>
<sequence>MDYFFASRDKVRRFGTALDDIDLDGLRYVTRERALKDGTPFFLGSDMRPLEPHCSFFFDLAKTLKAKSLQDYTYNFLDYSDFLESLDPPSDVLSATEDDLLAYREHCTEHRNEPMSPATWKRRRVTIRNFYDWAVDEAKLLARRPYYRRPNGRDVLSWGATAALDVRHLTYEQWRFLDQVGLRGLLPNGTADPSFRSAHTLRDSAAGSLSITTGLRLREFRALLDIEVGPP</sequence>
<feature type="domain" description="Core-binding (CB)" evidence="3">
    <location>
        <begin position="44"/>
        <end position="135"/>
    </location>
</feature>
<evidence type="ECO:0000313" key="5">
    <source>
        <dbReference type="Proteomes" id="UP000270471"/>
    </source>
</evidence>
<dbReference type="Proteomes" id="UP000270471">
    <property type="component" value="Unassembled WGS sequence"/>
</dbReference>
<dbReference type="OrthoDB" id="4020134at2"/>
<dbReference type="SUPFAM" id="SSF56349">
    <property type="entry name" value="DNA breaking-rejoining enzymes"/>
    <property type="match status" value="1"/>
</dbReference>
<dbReference type="InterPro" id="IPR044068">
    <property type="entry name" value="CB"/>
</dbReference>
<dbReference type="InterPro" id="IPR011010">
    <property type="entry name" value="DNA_brk_join_enz"/>
</dbReference>
<dbReference type="Gene3D" id="1.10.150.130">
    <property type="match status" value="1"/>
</dbReference>
<dbReference type="AlphaFoldDB" id="A0A3M0I508"/>
<keyword evidence="1 2" id="KW-0238">DNA-binding</keyword>
<protein>
    <recommendedName>
        <fullName evidence="3">Core-binding (CB) domain-containing protein</fullName>
    </recommendedName>
</protein>
<dbReference type="EMBL" id="PENI01000017">
    <property type="protein sequence ID" value="RMB83342.1"/>
    <property type="molecule type" value="Genomic_DNA"/>
</dbReference>
<evidence type="ECO:0000313" key="4">
    <source>
        <dbReference type="EMBL" id="RMB83342.1"/>
    </source>
</evidence>
<dbReference type="InterPro" id="IPR004107">
    <property type="entry name" value="Integrase_SAM-like_N"/>
</dbReference>
<evidence type="ECO:0000256" key="1">
    <source>
        <dbReference type="ARBA" id="ARBA00023125"/>
    </source>
</evidence>
<evidence type="ECO:0000259" key="3">
    <source>
        <dbReference type="PROSITE" id="PS51900"/>
    </source>
</evidence>
<dbReference type="InterPro" id="IPR010998">
    <property type="entry name" value="Integrase_recombinase_N"/>
</dbReference>
<organism evidence="4 5">
    <name type="scientific">Streptomyces shenzhenensis</name>
    <dbReference type="NCBI Taxonomy" id="943815"/>
    <lineage>
        <taxon>Bacteria</taxon>
        <taxon>Bacillati</taxon>
        <taxon>Actinomycetota</taxon>
        <taxon>Actinomycetes</taxon>
        <taxon>Kitasatosporales</taxon>
        <taxon>Streptomycetaceae</taxon>
        <taxon>Streptomyces</taxon>
    </lineage>
</organism>
<comment type="caution">
    <text evidence="4">The sequence shown here is derived from an EMBL/GenBank/DDBJ whole genome shotgun (WGS) entry which is preliminary data.</text>
</comment>
<dbReference type="RefSeq" id="WP_121892035.1">
    <property type="nucleotide sequence ID" value="NZ_PENI01000017.1"/>
</dbReference>